<evidence type="ECO:0000313" key="2">
    <source>
        <dbReference type="Proteomes" id="UP000887564"/>
    </source>
</evidence>
<dbReference type="AlphaFoldDB" id="A0A914RG26"/>
<dbReference type="Proteomes" id="UP000887564">
    <property type="component" value="Unplaced"/>
</dbReference>
<proteinExistence type="predicted"/>
<dbReference type="WBParaSite" id="PEQ_0000553101-mRNA-1">
    <property type="protein sequence ID" value="PEQ_0000553101-mRNA-1"/>
    <property type="gene ID" value="PEQ_0000553101"/>
</dbReference>
<accession>A0A914RG26</accession>
<feature type="compositionally biased region" description="Polar residues" evidence="1">
    <location>
        <begin position="1"/>
        <end position="11"/>
    </location>
</feature>
<keyword evidence="2" id="KW-1185">Reference proteome</keyword>
<reference evidence="3" key="1">
    <citation type="submission" date="2022-11" db="UniProtKB">
        <authorList>
            <consortium name="WormBaseParasite"/>
        </authorList>
    </citation>
    <scope>IDENTIFICATION</scope>
</reference>
<evidence type="ECO:0000313" key="3">
    <source>
        <dbReference type="WBParaSite" id="PEQ_0000553101-mRNA-1"/>
    </source>
</evidence>
<organism evidence="2 3">
    <name type="scientific">Parascaris equorum</name>
    <name type="common">Equine roundworm</name>
    <dbReference type="NCBI Taxonomy" id="6256"/>
    <lineage>
        <taxon>Eukaryota</taxon>
        <taxon>Metazoa</taxon>
        <taxon>Ecdysozoa</taxon>
        <taxon>Nematoda</taxon>
        <taxon>Chromadorea</taxon>
        <taxon>Rhabditida</taxon>
        <taxon>Spirurina</taxon>
        <taxon>Ascaridomorpha</taxon>
        <taxon>Ascaridoidea</taxon>
        <taxon>Ascarididae</taxon>
        <taxon>Parascaris</taxon>
    </lineage>
</organism>
<sequence>MNNKQQFTPKTSYKLKKTGSDLDRQPDRLNINQRTPIAVTEGHRRPMSF</sequence>
<evidence type="ECO:0000256" key="1">
    <source>
        <dbReference type="SAM" id="MobiDB-lite"/>
    </source>
</evidence>
<name>A0A914RG26_PAREQ</name>
<feature type="compositionally biased region" description="Basic and acidic residues" evidence="1">
    <location>
        <begin position="18"/>
        <end position="27"/>
    </location>
</feature>
<protein>
    <submittedName>
        <fullName evidence="3">Uncharacterized protein</fullName>
    </submittedName>
</protein>
<feature type="region of interest" description="Disordered" evidence="1">
    <location>
        <begin position="1"/>
        <end position="49"/>
    </location>
</feature>